<accession>A0AAN6Z997</accession>
<dbReference type="AlphaFoldDB" id="A0AAN6Z997"/>
<dbReference type="Proteomes" id="UP001302602">
    <property type="component" value="Unassembled WGS sequence"/>
</dbReference>
<dbReference type="RefSeq" id="XP_062653422.1">
    <property type="nucleotide sequence ID" value="XM_062795069.1"/>
</dbReference>
<dbReference type="PANTHER" id="PTHR39477">
    <property type="entry name" value="CHROMOSOME 8, WHOLE GENOME SHOTGUN SEQUENCE"/>
    <property type="match status" value="1"/>
</dbReference>
<comment type="caution">
    <text evidence="3">The sequence shown here is derived from an EMBL/GenBank/DDBJ whole genome shotgun (WGS) entry which is preliminary data.</text>
</comment>
<dbReference type="InterPro" id="IPR056138">
    <property type="entry name" value="DUF7721"/>
</dbReference>
<feature type="region of interest" description="Disordered" evidence="1">
    <location>
        <begin position="9"/>
        <end position="47"/>
    </location>
</feature>
<protein>
    <recommendedName>
        <fullName evidence="2">DUF7721 domain-containing protein</fullName>
    </recommendedName>
</protein>
<gene>
    <name evidence="3" type="ORF">N657DRAFT_660940</name>
</gene>
<keyword evidence="4" id="KW-1185">Reference proteome</keyword>
<proteinExistence type="predicted"/>
<evidence type="ECO:0000259" key="2">
    <source>
        <dbReference type="Pfam" id="PF24845"/>
    </source>
</evidence>
<evidence type="ECO:0000313" key="4">
    <source>
        <dbReference type="Proteomes" id="UP001302602"/>
    </source>
</evidence>
<dbReference type="GeneID" id="87831838"/>
<dbReference type="EMBL" id="MU853223">
    <property type="protein sequence ID" value="KAK4129651.1"/>
    <property type="molecule type" value="Genomic_DNA"/>
</dbReference>
<feature type="domain" description="DUF7721" evidence="2">
    <location>
        <begin position="49"/>
        <end position="135"/>
    </location>
</feature>
<reference evidence="3" key="1">
    <citation type="journal article" date="2023" name="Mol. Phylogenet. Evol.">
        <title>Genome-scale phylogeny and comparative genomics of the fungal order Sordariales.</title>
        <authorList>
            <person name="Hensen N."/>
            <person name="Bonometti L."/>
            <person name="Westerberg I."/>
            <person name="Brannstrom I.O."/>
            <person name="Guillou S."/>
            <person name="Cros-Aarteil S."/>
            <person name="Calhoun S."/>
            <person name="Haridas S."/>
            <person name="Kuo A."/>
            <person name="Mondo S."/>
            <person name="Pangilinan J."/>
            <person name="Riley R."/>
            <person name="LaButti K."/>
            <person name="Andreopoulos B."/>
            <person name="Lipzen A."/>
            <person name="Chen C."/>
            <person name="Yan M."/>
            <person name="Daum C."/>
            <person name="Ng V."/>
            <person name="Clum A."/>
            <person name="Steindorff A."/>
            <person name="Ohm R.A."/>
            <person name="Martin F."/>
            <person name="Silar P."/>
            <person name="Natvig D.O."/>
            <person name="Lalanne C."/>
            <person name="Gautier V."/>
            <person name="Ament-Velasquez S.L."/>
            <person name="Kruys A."/>
            <person name="Hutchinson M.I."/>
            <person name="Powell A.J."/>
            <person name="Barry K."/>
            <person name="Miller A.N."/>
            <person name="Grigoriev I.V."/>
            <person name="Debuchy R."/>
            <person name="Gladieux P."/>
            <person name="Hiltunen Thoren M."/>
            <person name="Johannesson H."/>
        </authorList>
    </citation>
    <scope>NUCLEOTIDE SEQUENCE</scope>
    <source>
        <strain evidence="3">CBS 731.68</strain>
    </source>
</reference>
<evidence type="ECO:0000313" key="3">
    <source>
        <dbReference type="EMBL" id="KAK4129651.1"/>
    </source>
</evidence>
<organism evidence="3 4">
    <name type="scientific">Parathielavia appendiculata</name>
    <dbReference type="NCBI Taxonomy" id="2587402"/>
    <lineage>
        <taxon>Eukaryota</taxon>
        <taxon>Fungi</taxon>
        <taxon>Dikarya</taxon>
        <taxon>Ascomycota</taxon>
        <taxon>Pezizomycotina</taxon>
        <taxon>Sordariomycetes</taxon>
        <taxon>Sordariomycetidae</taxon>
        <taxon>Sordariales</taxon>
        <taxon>Chaetomiaceae</taxon>
        <taxon>Parathielavia</taxon>
    </lineage>
</organism>
<name>A0AAN6Z997_9PEZI</name>
<reference evidence="3" key="2">
    <citation type="submission" date="2023-05" db="EMBL/GenBank/DDBJ databases">
        <authorList>
            <consortium name="Lawrence Berkeley National Laboratory"/>
            <person name="Steindorff A."/>
            <person name="Hensen N."/>
            <person name="Bonometti L."/>
            <person name="Westerberg I."/>
            <person name="Brannstrom I.O."/>
            <person name="Guillou S."/>
            <person name="Cros-Aarteil S."/>
            <person name="Calhoun S."/>
            <person name="Haridas S."/>
            <person name="Kuo A."/>
            <person name="Mondo S."/>
            <person name="Pangilinan J."/>
            <person name="Riley R."/>
            <person name="Labutti K."/>
            <person name="Andreopoulos B."/>
            <person name="Lipzen A."/>
            <person name="Chen C."/>
            <person name="Yanf M."/>
            <person name="Daum C."/>
            <person name="Ng V."/>
            <person name="Clum A."/>
            <person name="Ohm R."/>
            <person name="Martin F."/>
            <person name="Silar P."/>
            <person name="Natvig D."/>
            <person name="Lalanne C."/>
            <person name="Gautier V."/>
            <person name="Ament-Velasquez S.L."/>
            <person name="Kruys A."/>
            <person name="Hutchinson M.I."/>
            <person name="Powell A.J."/>
            <person name="Barry K."/>
            <person name="Miller A.N."/>
            <person name="Grigoriev I.V."/>
            <person name="Debuchy R."/>
            <person name="Gladieux P."/>
            <person name="Thoren M.H."/>
            <person name="Johannesson H."/>
        </authorList>
    </citation>
    <scope>NUCLEOTIDE SEQUENCE</scope>
    <source>
        <strain evidence="3">CBS 731.68</strain>
    </source>
</reference>
<sequence>MDKLIEKAVDKVFGEDDERPQGLHQGGGNLTHGGAYPAGGGYSHADDADLRGAASAAAKDADDGEAFFADILGKVLKNKQPSQIAEEDIDEEDAVQSHRKLFGLGSFSSAAEPVSSSSLGSAAAMQALKIFTSGETTPQSQSQSAFVGLAMAQAAKLFDAQASQGNIAPGADKQSAVMQAGELALKMYLKSHGSQGGGAGGDGGVGGLLQLAGKFMK</sequence>
<feature type="compositionally biased region" description="Gly residues" evidence="1">
    <location>
        <begin position="24"/>
        <end position="42"/>
    </location>
</feature>
<dbReference type="Pfam" id="PF24845">
    <property type="entry name" value="DUF7721"/>
    <property type="match status" value="1"/>
</dbReference>
<dbReference type="PANTHER" id="PTHR39477:SF1">
    <property type="entry name" value="BETA-FLANKING PROTEIN"/>
    <property type="match status" value="1"/>
</dbReference>
<evidence type="ECO:0000256" key="1">
    <source>
        <dbReference type="SAM" id="MobiDB-lite"/>
    </source>
</evidence>